<dbReference type="InterPro" id="IPR036726">
    <property type="entry name" value="GTP1_OBG_dom_sf"/>
</dbReference>
<dbReference type="SUPFAM" id="SSF82051">
    <property type="entry name" value="Obg GTP-binding protein N-terminal domain"/>
    <property type="match status" value="1"/>
</dbReference>
<evidence type="ECO:0000256" key="2">
    <source>
        <dbReference type="ARBA" id="ARBA00007699"/>
    </source>
</evidence>
<evidence type="ECO:0000256" key="1">
    <source>
        <dbReference type="ARBA" id="ARBA00004604"/>
    </source>
</evidence>
<comment type="similarity">
    <text evidence="2">Belongs to the TRAFAC class OBG-HflX-like GTPase superfamily. OBG GTPase family.</text>
</comment>
<dbReference type="EMBL" id="NEDP02002403">
    <property type="protein sequence ID" value="OWF51029.1"/>
    <property type="molecule type" value="Genomic_DNA"/>
</dbReference>
<feature type="domain" description="Obg" evidence="8">
    <location>
        <begin position="23"/>
        <end position="159"/>
    </location>
</feature>
<feature type="domain" description="OBG-type G" evidence="7">
    <location>
        <begin position="160"/>
        <end position="355"/>
    </location>
</feature>
<comment type="subcellular location">
    <subcellularLocation>
        <location evidence="1">Nucleus</location>
        <location evidence="1">Nucleolus</location>
    </subcellularLocation>
</comment>
<comment type="caution">
    <text evidence="9">The sequence shown here is derived from an EMBL/GenBank/DDBJ whole genome shotgun (WGS) entry which is preliminary data.</text>
</comment>
<dbReference type="InterPro" id="IPR006169">
    <property type="entry name" value="GTP1_OBG_dom"/>
</dbReference>
<dbReference type="Pfam" id="PF01926">
    <property type="entry name" value="MMR_HSR1"/>
    <property type="match status" value="1"/>
</dbReference>
<name>A0A210QQN5_MIZYE</name>
<dbReference type="GO" id="GO:0042254">
    <property type="term" value="P:ribosome biogenesis"/>
    <property type="evidence" value="ECO:0007669"/>
    <property type="project" value="UniProtKB-UniRule"/>
</dbReference>
<protein>
    <submittedName>
        <fullName evidence="9">GTP-binding protein 10-like</fullName>
    </submittedName>
</protein>
<keyword evidence="10" id="KW-1185">Reference proteome</keyword>
<dbReference type="GO" id="GO:0000287">
    <property type="term" value="F:magnesium ion binding"/>
    <property type="evidence" value="ECO:0007669"/>
    <property type="project" value="InterPro"/>
</dbReference>
<dbReference type="SUPFAM" id="SSF52540">
    <property type="entry name" value="P-loop containing nucleoside triphosphate hydrolases"/>
    <property type="match status" value="1"/>
</dbReference>
<dbReference type="CDD" id="cd01898">
    <property type="entry name" value="Obg"/>
    <property type="match status" value="1"/>
</dbReference>
<dbReference type="PROSITE" id="PS51710">
    <property type="entry name" value="G_OBG"/>
    <property type="match status" value="1"/>
</dbReference>
<keyword evidence="6" id="KW-0539">Nucleus</keyword>
<dbReference type="GO" id="GO:0003924">
    <property type="term" value="F:GTPase activity"/>
    <property type="evidence" value="ECO:0007669"/>
    <property type="project" value="InterPro"/>
</dbReference>
<dbReference type="PRINTS" id="PR00326">
    <property type="entry name" value="GTP1OBG"/>
</dbReference>
<dbReference type="InterPro" id="IPR045086">
    <property type="entry name" value="OBG_GTPase"/>
</dbReference>
<evidence type="ECO:0000259" key="7">
    <source>
        <dbReference type="PROSITE" id="PS51710"/>
    </source>
</evidence>
<dbReference type="GO" id="GO:0005739">
    <property type="term" value="C:mitochondrion"/>
    <property type="evidence" value="ECO:0007669"/>
    <property type="project" value="TreeGrafter"/>
</dbReference>
<dbReference type="Proteomes" id="UP000242188">
    <property type="component" value="Unassembled WGS sequence"/>
</dbReference>
<evidence type="ECO:0000256" key="4">
    <source>
        <dbReference type="ARBA" id="ARBA00022741"/>
    </source>
</evidence>
<dbReference type="PANTHER" id="PTHR11702">
    <property type="entry name" value="DEVELOPMENTALLY REGULATED GTP-BINDING PROTEIN-RELATED"/>
    <property type="match status" value="1"/>
</dbReference>
<evidence type="ECO:0000313" key="10">
    <source>
        <dbReference type="Proteomes" id="UP000242188"/>
    </source>
</evidence>
<proteinExistence type="inferred from homology"/>
<evidence type="ECO:0000256" key="6">
    <source>
        <dbReference type="ARBA" id="ARBA00023242"/>
    </source>
</evidence>
<dbReference type="OrthoDB" id="347018at2759"/>
<dbReference type="Pfam" id="PF01018">
    <property type="entry name" value="GTP1_OBG"/>
    <property type="match status" value="1"/>
</dbReference>
<keyword evidence="4" id="KW-0547">Nucleotide-binding</keyword>
<dbReference type="PROSITE" id="PS51883">
    <property type="entry name" value="OBG"/>
    <property type="match status" value="1"/>
</dbReference>
<dbReference type="InterPro" id="IPR006073">
    <property type="entry name" value="GTP-bd"/>
</dbReference>
<gene>
    <name evidence="9" type="ORF">KP79_PYT19589</name>
</gene>
<dbReference type="GO" id="GO:0005525">
    <property type="term" value="F:GTP binding"/>
    <property type="evidence" value="ECO:0007669"/>
    <property type="project" value="UniProtKB-KW"/>
</dbReference>
<keyword evidence="3" id="KW-0690">Ribosome biogenesis</keyword>
<evidence type="ECO:0000313" key="9">
    <source>
        <dbReference type="EMBL" id="OWF51029.1"/>
    </source>
</evidence>
<sequence length="395" mass="44246">MFALAIRMYSTKAAPKNTRPRKTTFIDSLRLHVRGGSGGQGIQKFGGSGGDGGCVYVKANKDIENLHTVLESNPKKRYVAEVGQDSRKHWILGNSGEDICIEVPLGVSVKDQDGKEIADLDEHDQEVVVAEGGNGGTERNNFLGLRGQARTIVLDLKLIADVALVGFPNAGKSTTLSAVSRTSPKIASYPFTTIRPYIGTMEYPDLRQITVADLPGLIEGAHINKGMGHKFLKHIERTKLLLFIIDIDGFQLHNRYNYRSAFETILLLNKELELYNREVLEKPAILALNKIDLDHDNEKTNTLIQQVKGLPESLSAVDSELHPEQLIKFDGILKMSAKNRDSVEMVKDRIRKRLDFHHEKERRLKEKHGICLPENSKGLQERLKLKNEQSKSRLL</sequence>
<organism evidence="9 10">
    <name type="scientific">Mizuhopecten yessoensis</name>
    <name type="common">Japanese scallop</name>
    <name type="synonym">Patinopecten yessoensis</name>
    <dbReference type="NCBI Taxonomy" id="6573"/>
    <lineage>
        <taxon>Eukaryota</taxon>
        <taxon>Metazoa</taxon>
        <taxon>Spiralia</taxon>
        <taxon>Lophotrochozoa</taxon>
        <taxon>Mollusca</taxon>
        <taxon>Bivalvia</taxon>
        <taxon>Autobranchia</taxon>
        <taxon>Pteriomorphia</taxon>
        <taxon>Pectinida</taxon>
        <taxon>Pectinoidea</taxon>
        <taxon>Pectinidae</taxon>
        <taxon>Mizuhopecten</taxon>
    </lineage>
</organism>
<reference evidence="9 10" key="1">
    <citation type="journal article" date="2017" name="Nat. Ecol. Evol.">
        <title>Scallop genome provides insights into evolution of bilaterian karyotype and development.</title>
        <authorList>
            <person name="Wang S."/>
            <person name="Zhang J."/>
            <person name="Jiao W."/>
            <person name="Li J."/>
            <person name="Xun X."/>
            <person name="Sun Y."/>
            <person name="Guo X."/>
            <person name="Huan P."/>
            <person name="Dong B."/>
            <person name="Zhang L."/>
            <person name="Hu X."/>
            <person name="Sun X."/>
            <person name="Wang J."/>
            <person name="Zhao C."/>
            <person name="Wang Y."/>
            <person name="Wang D."/>
            <person name="Huang X."/>
            <person name="Wang R."/>
            <person name="Lv J."/>
            <person name="Li Y."/>
            <person name="Zhang Z."/>
            <person name="Liu B."/>
            <person name="Lu W."/>
            <person name="Hui Y."/>
            <person name="Liang J."/>
            <person name="Zhou Z."/>
            <person name="Hou R."/>
            <person name="Li X."/>
            <person name="Liu Y."/>
            <person name="Li H."/>
            <person name="Ning X."/>
            <person name="Lin Y."/>
            <person name="Zhao L."/>
            <person name="Xing Q."/>
            <person name="Dou J."/>
            <person name="Li Y."/>
            <person name="Mao J."/>
            <person name="Guo H."/>
            <person name="Dou H."/>
            <person name="Li T."/>
            <person name="Mu C."/>
            <person name="Jiang W."/>
            <person name="Fu Q."/>
            <person name="Fu X."/>
            <person name="Miao Y."/>
            <person name="Liu J."/>
            <person name="Yu Q."/>
            <person name="Li R."/>
            <person name="Liao H."/>
            <person name="Li X."/>
            <person name="Kong Y."/>
            <person name="Jiang Z."/>
            <person name="Chourrout D."/>
            <person name="Li R."/>
            <person name="Bao Z."/>
        </authorList>
    </citation>
    <scope>NUCLEOTIDE SEQUENCE [LARGE SCALE GENOMIC DNA]</scope>
    <source>
        <strain evidence="9 10">PY_sf001</strain>
    </source>
</reference>
<dbReference type="PIRSF" id="PIRSF002401">
    <property type="entry name" value="GTP_bd_Obg/CgtA"/>
    <property type="match status" value="1"/>
</dbReference>
<evidence type="ECO:0000256" key="3">
    <source>
        <dbReference type="ARBA" id="ARBA00022517"/>
    </source>
</evidence>
<dbReference type="Gene3D" id="2.70.210.12">
    <property type="entry name" value="GTP1/OBG domain"/>
    <property type="match status" value="1"/>
</dbReference>
<dbReference type="GO" id="GO:0005730">
    <property type="term" value="C:nucleolus"/>
    <property type="evidence" value="ECO:0007669"/>
    <property type="project" value="UniProtKB-SubCell"/>
</dbReference>
<dbReference type="InterPro" id="IPR027417">
    <property type="entry name" value="P-loop_NTPase"/>
</dbReference>
<dbReference type="InterPro" id="IPR014100">
    <property type="entry name" value="GTP-bd_Obg/CgtA"/>
</dbReference>
<dbReference type="Gene3D" id="3.40.50.300">
    <property type="entry name" value="P-loop containing nucleotide triphosphate hydrolases"/>
    <property type="match status" value="1"/>
</dbReference>
<dbReference type="InterPro" id="IPR031167">
    <property type="entry name" value="G_OBG"/>
</dbReference>
<evidence type="ECO:0000259" key="8">
    <source>
        <dbReference type="PROSITE" id="PS51883"/>
    </source>
</evidence>
<dbReference type="STRING" id="6573.A0A210QQN5"/>
<dbReference type="AlphaFoldDB" id="A0A210QQN5"/>
<accession>A0A210QQN5</accession>
<keyword evidence="5" id="KW-0342">GTP-binding</keyword>
<dbReference type="PANTHER" id="PTHR11702:SF43">
    <property type="entry name" value="GTP-BINDING PROTEIN 10"/>
    <property type="match status" value="1"/>
</dbReference>
<evidence type="ECO:0000256" key="5">
    <source>
        <dbReference type="ARBA" id="ARBA00023134"/>
    </source>
</evidence>